<evidence type="ECO:0000256" key="2">
    <source>
        <dbReference type="ARBA" id="ARBA00022741"/>
    </source>
</evidence>
<dbReference type="InterPro" id="IPR001752">
    <property type="entry name" value="Kinesin_motor_dom"/>
</dbReference>
<evidence type="ECO:0000256" key="6">
    <source>
        <dbReference type="ARBA" id="ARBA00060769"/>
    </source>
</evidence>
<evidence type="ECO:0000259" key="9">
    <source>
        <dbReference type="PROSITE" id="PS50067"/>
    </source>
</evidence>
<dbReference type="SUPFAM" id="SSF52540">
    <property type="entry name" value="P-loop containing nucleoside triphosphate hydrolases"/>
    <property type="match status" value="1"/>
</dbReference>
<dbReference type="AlphaFoldDB" id="A0A7J7MSJ4"/>
<feature type="binding site" evidence="7">
    <location>
        <begin position="107"/>
        <end position="114"/>
    </location>
    <ligand>
        <name>ATP</name>
        <dbReference type="ChEBI" id="CHEBI:30616"/>
    </ligand>
</feature>
<dbReference type="GO" id="GO:0005524">
    <property type="term" value="F:ATP binding"/>
    <property type="evidence" value="ECO:0007669"/>
    <property type="project" value="UniProtKB-UniRule"/>
</dbReference>
<dbReference type="OrthoDB" id="3176171at2759"/>
<dbReference type="GO" id="GO:0007018">
    <property type="term" value="P:microtubule-based movement"/>
    <property type="evidence" value="ECO:0007669"/>
    <property type="project" value="InterPro"/>
</dbReference>
<dbReference type="SMART" id="SM00129">
    <property type="entry name" value="KISc"/>
    <property type="match status" value="1"/>
</dbReference>
<dbReference type="InterPro" id="IPR027640">
    <property type="entry name" value="Kinesin-like_fam"/>
</dbReference>
<evidence type="ECO:0000256" key="3">
    <source>
        <dbReference type="ARBA" id="ARBA00022840"/>
    </source>
</evidence>
<name>A0A7J7MSJ4_9MAGN</name>
<evidence type="ECO:0000313" key="11">
    <source>
        <dbReference type="Proteomes" id="UP000541444"/>
    </source>
</evidence>
<keyword evidence="11" id="KW-1185">Reference proteome</keyword>
<dbReference type="GO" id="GO:0008017">
    <property type="term" value="F:microtubule binding"/>
    <property type="evidence" value="ECO:0007669"/>
    <property type="project" value="InterPro"/>
</dbReference>
<accession>A0A7J7MSJ4</accession>
<dbReference type="PROSITE" id="PS50067">
    <property type="entry name" value="KINESIN_MOTOR_2"/>
    <property type="match status" value="1"/>
</dbReference>
<dbReference type="GO" id="GO:0003777">
    <property type="term" value="F:microtubule motor activity"/>
    <property type="evidence" value="ECO:0007669"/>
    <property type="project" value="InterPro"/>
</dbReference>
<reference evidence="10 11" key="1">
    <citation type="journal article" date="2020" name="IScience">
        <title>Genome Sequencing of the Endangered Kingdonia uniflora (Circaeasteraceae, Ranunculales) Reveals Potential Mechanisms of Evolutionary Specialization.</title>
        <authorList>
            <person name="Sun Y."/>
            <person name="Deng T."/>
            <person name="Zhang A."/>
            <person name="Moore M.J."/>
            <person name="Landis J.B."/>
            <person name="Lin N."/>
            <person name="Zhang H."/>
            <person name="Zhang X."/>
            <person name="Huang J."/>
            <person name="Zhang X."/>
            <person name="Sun H."/>
            <person name="Wang H."/>
        </authorList>
    </citation>
    <scope>NUCLEOTIDE SEQUENCE [LARGE SCALE GENOMIC DNA]</scope>
    <source>
        <strain evidence="10">TB1705</strain>
        <tissue evidence="10">Leaf</tissue>
    </source>
</reference>
<dbReference type="PANTHER" id="PTHR47968:SF29">
    <property type="entry name" value="KINESIN-LIKE PROTEIN"/>
    <property type="match status" value="1"/>
</dbReference>
<dbReference type="PANTHER" id="PTHR47968">
    <property type="entry name" value="CENTROMERE PROTEIN E"/>
    <property type="match status" value="1"/>
</dbReference>
<protein>
    <recommendedName>
        <fullName evidence="8">Kinesin-like protein</fullName>
    </recommendedName>
</protein>
<dbReference type="InterPro" id="IPR019821">
    <property type="entry name" value="Kinesin_motor_CS"/>
</dbReference>
<dbReference type="EMBL" id="JACGCM010001245">
    <property type="protein sequence ID" value="KAF6157909.1"/>
    <property type="molecule type" value="Genomic_DNA"/>
</dbReference>
<evidence type="ECO:0000256" key="1">
    <source>
        <dbReference type="ARBA" id="ARBA00022701"/>
    </source>
</evidence>
<dbReference type="CDD" id="cd01370">
    <property type="entry name" value="KISc_KIP3_like"/>
    <property type="match status" value="1"/>
</dbReference>
<sequence length="838" mass="94465">MPSIRAPDSKQTATLSVVVKCRPLTERERHRSRDIVQVSDDKEVMLLDPDLTKDYLERVQNRTKERKYCFDYAFGSDSINGDVYKKAVSSKVAGVIQGLNATVFAYGSTGSGKTYTMVGSKGDPGLMVLSLHTIFDLIKKDTSSDDFEVTCSYIEVYNEVGNFILVVIYDLLEKSSAHLELREDPEQGIVVAGLRCIKVNSADKILELLNSGNSRRKTESTEANATSSRSHAVLEIIVKRKQRNKYRNQVIRGKLALVDLAGSERASETNSGGQKLRDGANINRSLLALANCINALGKQQKKGLAYVPYRNSKLTRILKDGLSGNSRTVMIATVSPADNQYHHTVNTLKYADRAKEIKTHIQKNIGTVDTHVEDYQRMIDNLQGLRHGYVGIIVSRGFVVVSVGFGDAAVLVGSFMMGESRPWEQSTTVGDVVLVERSSGGLASDSTLQFSTFACERLGFGYWDKIEVYRLKKELSEKETQLTVKSAEKTVEDEPSWLNVISRETSENVHERINIQKALFELEETNLRNRIELQHLDDAIAKEQAVEKDGAVLQVLRSRRQIILDNIRDNDEAGANYRKVEVEANEKHRCQLQDMIEEAISNNTNKTYLRILSQYRLLGMANTELQFEMAMRDQIIHNQREAQRNLWNLIMGLGLDQKQIMELAAMQGITIEDWTATPSNSISHIKPIPTSVGNKLPSCPSIEHSYSTSRVFQHQEKHWNSPHTVCREEHHSSYFLMSHSHSPTAYLGMRSSEHWVSERSGPCFYTPENLPQDLRHSYPEMRGQSKVWSENCISPSSFQEDLDQPKPDFGAAIRLPDGLWTESLGSASWRYHLVVLKL</sequence>
<comment type="similarity">
    <text evidence="6">Belongs to the TRAFAC class myosin-kinesin ATPase superfamily. Kinesin family. KIN-8 subfamily.</text>
</comment>
<organism evidence="10 11">
    <name type="scientific">Kingdonia uniflora</name>
    <dbReference type="NCBI Taxonomy" id="39325"/>
    <lineage>
        <taxon>Eukaryota</taxon>
        <taxon>Viridiplantae</taxon>
        <taxon>Streptophyta</taxon>
        <taxon>Embryophyta</taxon>
        <taxon>Tracheophyta</taxon>
        <taxon>Spermatophyta</taxon>
        <taxon>Magnoliopsida</taxon>
        <taxon>Ranunculales</taxon>
        <taxon>Circaeasteraceae</taxon>
        <taxon>Kingdonia</taxon>
    </lineage>
</organism>
<dbReference type="Pfam" id="PF00225">
    <property type="entry name" value="Kinesin"/>
    <property type="match status" value="1"/>
</dbReference>
<feature type="domain" description="Kinesin motor" evidence="9">
    <location>
        <begin position="14"/>
        <end position="357"/>
    </location>
</feature>
<keyword evidence="3 7" id="KW-0067">ATP-binding</keyword>
<dbReference type="FunFam" id="3.40.850.10:FF:000056">
    <property type="entry name" value="Kinesin-like protein"/>
    <property type="match status" value="1"/>
</dbReference>
<keyword evidence="5 7" id="KW-0505">Motor protein</keyword>
<comment type="caution">
    <text evidence="10">The sequence shown here is derived from an EMBL/GenBank/DDBJ whole genome shotgun (WGS) entry which is preliminary data.</text>
</comment>
<proteinExistence type="inferred from homology"/>
<keyword evidence="1 8" id="KW-0493">Microtubule</keyword>
<dbReference type="PRINTS" id="PR00380">
    <property type="entry name" value="KINESINHEAVY"/>
</dbReference>
<evidence type="ECO:0000256" key="5">
    <source>
        <dbReference type="ARBA" id="ARBA00023175"/>
    </source>
</evidence>
<dbReference type="GO" id="GO:0005874">
    <property type="term" value="C:microtubule"/>
    <property type="evidence" value="ECO:0007669"/>
    <property type="project" value="UniProtKB-KW"/>
</dbReference>
<evidence type="ECO:0000313" key="10">
    <source>
        <dbReference type="EMBL" id="KAF6157909.1"/>
    </source>
</evidence>
<evidence type="ECO:0000256" key="8">
    <source>
        <dbReference type="RuleBase" id="RU000394"/>
    </source>
</evidence>
<dbReference type="InterPro" id="IPR027417">
    <property type="entry name" value="P-loop_NTPase"/>
</dbReference>
<gene>
    <name evidence="10" type="ORF">GIB67_015225</name>
</gene>
<evidence type="ECO:0000256" key="7">
    <source>
        <dbReference type="PROSITE-ProRule" id="PRU00283"/>
    </source>
</evidence>
<dbReference type="PROSITE" id="PS00411">
    <property type="entry name" value="KINESIN_MOTOR_1"/>
    <property type="match status" value="1"/>
</dbReference>
<dbReference type="Proteomes" id="UP000541444">
    <property type="component" value="Unassembled WGS sequence"/>
</dbReference>
<keyword evidence="4" id="KW-0175">Coiled coil</keyword>
<evidence type="ECO:0000256" key="4">
    <source>
        <dbReference type="ARBA" id="ARBA00023054"/>
    </source>
</evidence>
<dbReference type="Gene3D" id="3.40.850.10">
    <property type="entry name" value="Kinesin motor domain"/>
    <property type="match status" value="1"/>
</dbReference>
<keyword evidence="2 7" id="KW-0547">Nucleotide-binding</keyword>
<dbReference type="InterPro" id="IPR036961">
    <property type="entry name" value="Kinesin_motor_dom_sf"/>
</dbReference>